<reference evidence="3" key="1">
    <citation type="submission" date="2020-05" db="EMBL/GenBank/DDBJ databases">
        <authorList>
            <consortium name="Genoscope - CEA"/>
            <person name="William W."/>
        </authorList>
    </citation>
    <scope>NUCLEOTIDE SEQUENCE [LARGE SCALE GENOMIC DNA]</scope>
    <source>
        <strain evidence="3">PCC 7821</strain>
        <plasmid evidence="3">pI</plasmid>
    </source>
</reference>
<evidence type="ECO:0000256" key="2">
    <source>
        <dbReference type="SAM" id="Phobius"/>
    </source>
</evidence>
<evidence type="ECO:0000313" key="3">
    <source>
        <dbReference type="EMBL" id="CAC5339686.1"/>
    </source>
</evidence>
<evidence type="ECO:0000256" key="1">
    <source>
        <dbReference type="SAM" id="MobiDB-lite"/>
    </source>
</evidence>
<feature type="transmembrane region" description="Helical" evidence="2">
    <location>
        <begin position="90"/>
        <end position="109"/>
    </location>
</feature>
<accession>A0A6J7ZEA2</accession>
<dbReference type="AlphaFoldDB" id="A0A6J7ZEA2"/>
<dbReference type="EMBL" id="LR812492">
    <property type="protein sequence ID" value="CAC5339686.1"/>
    <property type="molecule type" value="Genomic_DNA"/>
</dbReference>
<keyword evidence="4" id="KW-1185">Reference proteome</keyword>
<geneLocation type="plasmid" evidence="3 4">
    <name>pI</name>
</geneLocation>
<keyword evidence="3" id="KW-0614">Plasmid</keyword>
<dbReference type="Proteomes" id="UP000196521">
    <property type="component" value="Plasmid pI"/>
</dbReference>
<evidence type="ECO:0000313" key="4">
    <source>
        <dbReference type="Proteomes" id="UP000196521"/>
    </source>
</evidence>
<proteinExistence type="predicted"/>
<sequence length="110" mass="13070">MRLPKMGFWGKNFLGKKLGEETRKKGKSLNLVFSFLFQILENFWNKKLKKKKKSQPPKERGVCSFFPTKKVPNPRIPTQKPSKKKNFSPPFFCIFFFLVFSCFWGRPLFL</sequence>
<protein>
    <submittedName>
        <fullName evidence="3">Uncharacterized protein</fullName>
    </submittedName>
</protein>
<keyword evidence="2" id="KW-0472">Membrane</keyword>
<keyword evidence="2" id="KW-1133">Transmembrane helix</keyword>
<organism evidence="3 4">
    <name type="scientific">Planktothrix rubescens CCAP 1459/22</name>
    <dbReference type="NCBI Taxonomy" id="329571"/>
    <lineage>
        <taxon>Bacteria</taxon>
        <taxon>Bacillati</taxon>
        <taxon>Cyanobacteriota</taxon>
        <taxon>Cyanophyceae</taxon>
        <taxon>Oscillatoriophycideae</taxon>
        <taxon>Oscillatoriales</taxon>
        <taxon>Microcoleaceae</taxon>
        <taxon>Planktothrix</taxon>
    </lineage>
</organism>
<gene>
    <name evidence="3" type="ORF">PLAN_MP10024</name>
</gene>
<name>A0A6J7ZEA2_PLARU</name>
<keyword evidence="2" id="KW-0812">Transmembrane</keyword>
<feature type="region of interest" description="Disordered" evidence="1">
    <location>
        <begin position="50"/>
        <end position="86"/>
    </location>
</feature>